<dbReference type="Proteomes" id="UP001215598">
    <property type="component" value="Unassembled WGS sequence"/>
</dbReference>
<name>A0AAD7MDG0_9AGAR</name>
<feature type="non-terminal residue" evidence="1">
    <location>
        <position position="134"/>
    </location>
</feature>
<proteinExistence type="predicted"/>
<evidence type="ECO:0000313" key="2">
    <source>
        <dbReference type="Proteomes" id="UP001215598"/>
    </source>
</evidence>
<comment type="caution">
    <text evidence="1">The sequence shown here is derived from an EMBL/GenBank/DDBJ whole genome shotgun (WGS) entry which is preliminary data.</text>
</comment>
<dbReference type="EMBL" id="JARKIB010000404">
    <property type="protein sequence ID" value="KAJ7711114.1"/>
    <property type="molecule type" value="Genomic_DNA"/>
</dbReference>
<feature type="non-terminal residue" evidence="1">
    <location>
        <position position="1"/>
    </location>
</feature>
<organism evidence="1 2">
    <name type="scientific">Mycena metata</name>
    <dbReference type="NCBI Taxonomy" id="1033252"/>
    <lineage>
        <taxon>Eukaryota</taxon>
        <taxon>Fungi</taxon>
        <taxon>Dikarya</taxon>
        <taxon>Basidiomycota</taxon>
        <taxon>Agaricomycotina</taxon>
        <taxon>Agaricomycetes</taxon>
        <taxon>Agaricomycetidae</taxon>
        <taxon>Agaricales</taxon>
        <taxon>Marasmiineae</taxon>
        <taxon>Mycenaceae</taxon>
        <taxon>Mycena</taxon>
    </lineage>
</organism>
<gene>
    <name evidence="1" type="ORF">B0H16DRAFT_1267896</name>
</gene>
<evidence type="ECO:0000313" key="1">
    <source>
        <dbReference type="EMBL" id="KAJ7711114.1"/>
    </source>
</evidence>
<dbReference type="AlphaFoldDB" id="A0AAD7MDG0"/>
<keyword evidence="2" id="KW-1185">Reference proteome</keyword>
<accession>A0AAD7MDG0</accession>
<protein>
    <submittedName>
        <fullName evidence="1">Uncharacterized protein</fullName>
    </submittedName>
</protein>
<sequence>LTHRTGQKSFFIHNIPAHLIPKPKLPGKMSVPCLICGKNQTLNKMREHVGAHILLALRHVNSGVLLLLNMEIGIEPCGFCGLDGCITQLSVSKEGKHSIKSSCQYHYEKIQYKAAKATSNRSPCTNVSLHCSLC</sequence>
<reference evidence="1" key="1">
    <citation type="submission" date="2023-03" db="EMBL/GenBank/DDBJ databases">
        <title>Massive genome expansion in bonnet fungi (Mycena s.s.) driven by repeated elements and novel gene families across ecological guilds.</title>
        <authorList>
            <consortium name="Lawrence Berkeley National Laboratory"/>
            <person name="Harder C.B."/>
            <person name="Miyauchi S."/>
            <person name="Viragh M."/>
            <person name="Kuo A."/>
            <person name="Thoen E."/>
            <person name="Andreopoulos B."/>
            <person name="Lu D."/>
            <person name="Skrede I."/>
            <person name="Drula E."/>
            <person name="Henrissat B."/>
            <person name="Morin E."/>
            <person name="Kohler A."/>
            <person name="Barry K."/>
            <person name="LaButti K."/>
            <person name="Morin E."/>
            <person name="Salamov A."/>
            <person name="Lipzen A."/>
            <person name="Mereny Z."/>
            <person name="Hegedus B."/>
            <person name="Baldrian P."/>
            <person name="Stursova M."/>
            <person name="Weitz H."/>
            <person name="Taylor A."/>
            <person name="Grigoriev I.V."/>
            <person name="Nagy L.G."/>
            <person name="Martin F."/>
            <person name="Kauserud H."/>
        </authorList>
    </citation>
    <scope>NUCLEOTIDE SEQUENCE</scope>
    <source>
        <strain evidence="1">CBHHK182m</strain>
    </source>
</reference>